<accession>A0A2P2NPM8</accession>
<dbReference type="EMBL" id="GGEC01063911">
    <property type="protein sequence ID" value="MBX44395.1"/>
    <property type="molecule type" value="Transcribed_RNA"/>
</dbReference>
<dbReference type="AlphaFoldDB" id="A0A2P2NPM8"/>
<protein>
    <submittedName>
        <fullName evidence="1">Uncharacterized protein</fullName>
    </submittedName>
</protein>
<proteinExistence type="predicted"/>
<reference evidence="1" key="1">
    <citation type="submission" date="2018-02" db="EMBL/GenBank/DDBJ databases">
        <title>Rhizophora mucronata_Transcriptome.</title>
        <authorList>
            <person name="Meera S.P."/>
            <person name="Sreeshan A."/>
            <person name="Augustine A."/>
        </authorList>
    </citation>
    <scope>NUCLEOTIDE SEQUENCE</scope>
    <source>
        <tissue evidence="1">Leaf</tissue>
    </source>
</reference>
<sequence>MFGHSLTMLFEIFHVCDVGWLLWGRAG</sequence>
<organism evidence="1">
    <name type="scientific">Rhizophora mucronata</name>
    <name type="common">Asiatic mangrove</name>
    <dbReference type="NCBI Taxonomy" id="61149"/>
    <lineage>
        <taxon>Eukaryota</taxon>
        <taxon>Viridiplantae</taxon>
        <taxon>Streptophyta</taxon>
        <taxon>Embryophyta</taxon>
        <taxon>Tracheophyta</taxon>
        <taxon>Spermatophyta</taxon>
        <taxon>Magnoliopsida</taxon>
        <taxon>eudicotyledons</taxon>
        <taxon>Gunneridae</taxon>
        <taxon>Pentapetalae</taxon>
        <taxon>rosids</taxon>
        <taxon>fabids</taxon>
        <taxon>Malpighiales</taxon>
        <taxon>Rhizophoraceae</taxon>
        <taxon>Rhizophora</taxon>
    </lineage>
</organism>
<name>A0A2P2NPM8_RHIMU</name>
<evidence type="ECO:0000313" key="1">
    <source>
        <dbReference type="EMBL" id="MBX44395.1"/>
    </source>
</evidence>